<organism evidence="1">
    <name type="scientific">marine sediment metagenome</name>
    <dbReference type="NCBI Taxonomy" id="412755"/>
    <lineage>
        <taxon>unclassified sequences</taxon>
        <taxon>metagenomes</taxon>
        <taxon>ecological metagenomes</taxon>
    </lineage>
</organism>
<dbReference type="Gene3D" id="2.40.128.720">
    <property type="match status" value="3"/>
</dbReference>
<feature type="non-terminal residue" evidence="1">
    <location>
        <position position="380"/>
    </location>
</feature>
<dbReference type="EMBL" id="LAZR01058282">
    <property type="protein sequence ID" value="KKK70234.1"/>
    <property type="molecule type" value="Genomic_DNA"/>
</dbReference>
<proteinExistence type="predicted"/>
<accession>A0A0F8ZV35</accession>
<gene>
    <name evidence="1" type="ORF">LCGC14_2926040</name>
</gene>
<dbReference type="AlphaFoldDB" id="A0A0F8ZV35"/>
<protein>
    <submittedName>
        <fullName evidence="1">Uncharacterized protein</fullName>
    </submittedName>
</protein>
<reference evidence="1" key="1">
    <citation type="journal article" date="2015" name="Nature">
        <title>Complex archaea that bridge the gap between prokaryotes and eukaryotes.</title>
        <authorList>
            <person name="Spang A."/>
            <person name="Saw J.H."/>
            <person name="Jorgensen S.L."/>
            <person name="Zaremba-Niedzwiedzka K."/>
            <person name="Martijn J."/>
            <person name="Lind A.E."/>
            <person name="van Eijk R."/>
            <person name="Schleper C."/>
            <person name="Guy L."/>
            <person name="Ettema T.J."/>
        </authorList>
    </citation>
    <scope>NUCLEOTIDE SEQUENCE</scope>
</reference>
<feature type="non-terminal residue" evidence="1">
    <location>
        <position position="1"/>
    </location>
</feature>
<name>A0A0F8ZV35_9ZZZZ</name>
<evidence type="ECO:0000313" key="1">
    <source>
        <dbReference type="EMBL" id="KKK70234.1"/>
    </source>
</evidence>
<comment type="caution">
    <text evidence="1">The sequence shown here is derived from an EMBL/GenBank/DDBJ whole genome shotgun (WGS) entry which is preliminary data.</text>
</comment>
<sequence length="380" mass="44859">CKPFWDAYNKRLDALAKREAELEAAEAGRCPRGTTKWCKSRGPGPQRCSCVRNEDARRALDELLGRQYWGQYEYDANGNMLIEYSQNWDNIMQSWFPYSTDTSTYDGLNNRIEEVSYYYDTVMKVWDPSYRTAWQFDSVGKRTLKTNYSWIVDSISTWKPNWRYEYFYDQNGRDTTTIDAWWNGASWEKSSKDVTGYNANGARNFHGNYYWDGESQWIGSYKYEYTLDGNDLVTDEIEYSWDNLKNDWYIRSKGTFSRDGTGNILQMAYFRYDTTQMAYIDDWQDNYVWDISVAWADIAMPIGFAEEQEEGEEDNIFTIVSKILGWSYLEYDTTTMAWDTLELEYFYYSPFEGAPLDPIVCNADFSFQPEEGDPQKITFM</sequence>